<proteinExistence type="predicted"/>
<dbReference type="OrthoDB" id="4327074at2759"/>
<dbReference type="AlphaFoldDB" id="A0A4C1YYJ6"/>
<gene>
    <name evidence="2" type="ORF">EVAR_88247_1</name>
</gene>
<dbReference type="EMBL" id="BGZK01001497">
    <property type="protein sequence ID" value="GBP81148.1"/>
    <property type="molecule type" value="Genomic_DNA"/>
</dbReference>
<feature type="region of interest" description="Disordered" evidence="1">
    <location>
        <begin position="134"/>
        <end position="156"/>
    </location>
</feature>
<evidence type="ECO:0000256" key="1">
    <source>
        <dbReference type="SAM" id="MobiDB-lite"/>
    </source>
</evidence>
<accession>A0A4C1YYJ6</accession>
<name>A0A4C1YYJ6_EUMVA</name>
<evidence type="ECO:0000313" key="3">
    <source>
        <dbReference type="Proteomes" id="UP000299102"/>
    </source>
</evidence>
<organism evidence="2 3">
    <name type="scientific">Eumeta variegata</name>
    <name type="common">Bagworm moth</name>
    <name type="synonym">Eumeta japonica</name>
    <dbReference type="NCBI Taxonomy" id="151549"/>
    <lineage>
        <taxon>Eukaryota</taxon>
        <taxon>Metazoa</taxon>
        <taxon>Ecdysozoa</taxon>
        <taxon>Arthropoda</taxon>
        <taxon>Hexapoda</taxon>
        <taxon>Insecta</taxon>
        <taxon>Pterygota</taxon>
        <taxon>Neoptera</taxon>
        <taxon>Endopterygota</taxon>
        <taxon>Lepidoptera</taxon>
        <taxon>Glossata</taxon>
        <taxon>Ditrysia</taxon>
        <taxon>Tineoidea</taxon>
        <taxon>Psychidae</taxon>
        <taxon>Oiketicinae</taxon>
        <taxon>Eumeta</taxon>
    </lineage>
</organism>
<protein>
    <submittedName>
        <fullName evidence="2">Uncharacterized protein</fullName>
    </submittedName>
</protein>
<dbReference type="Proteomes" id="UP000299102">
    <property type="component" value="Unassembled WGS sequence"/>
</dbReference>
<reference evidence="2 3" key="1">
    <citation type="journal article" date="2019" name="Commun. Biol.">
        <title>The bagworm genome reveals a unique fibroin gene that provides high tensile strength.</title>
        <authorList>
            <person name="Kono N."/>
            <person name="Nakamura H."/>
            <person name="Ohtoshi R."/>
            <person name="Tomita M."/>
            <person name="Numata K."/>
            <person name="Arakawa K."/>
        </authorList>
    </citation>
    <scope>NUCLEOTIDE SEQUENCE [LARGE SCALE GENOMIC DNA]</scope>
</reference>
<feature type="compositionally biased region" description="Polar residues" evidence="1">
    <location>
        <begin position="137"/>
        <end position="156"/>
    </location>
</feature>
<keyword evidence="3" id="KW-1185">Reference proteome</keyword>
<comment type="caution">
    <text evidence="2">The sequence shown here is derived from an EMBL/GenBank/DDBJ whole genome shotgun (WGS) entry which is preliminary data.</text>
</comment>
<sequence>MLSFPPTAHTNSNHLIDLYSVHEESCKFYLRWMDGNPSGKTMTIYDIPGILTTTMPLALTQSSIQAGFRTIRIVPFNSHLFTELDFAPTFVTDRPNPIEAADGPIQNTSTTEDKMPPQSPSILTLEPPEELEEFTKHGSSCTTTDGKYATMLTSTR</sequence>
<evidence type="ECO:0000313" key="2">
    <source>
        <dbReference type="EMBL" id="GBP81148.1"/>
    </source>
</evidence>